<evidence type="ECO:0000313" key="7">
    <source>
        <dbReference type="Proteomes" id="UP001500665"/>
    </source>
</evidence>
<keyword evidence="3" id="KW-0804">Transcription</keyword>
<proteinExistence type="predicted"/>
<evidence type="ECO:0000256" key="3">
    <source>
        <dbReference type="ARBA" id="ARBA00023163"/>
    </source>
</evidence>
<dbReference type="PANTHER" id="PTHR30055">
    <property type="entry name" value="HTH-TYPE TRANSCRIPTIONAL REGULATOR RUTR"/>
    <property type="match status" value="1"/>
</dbReference>
<reference evidence="7" key="1">
    <citation type="journal article" date="2019" name="Int. J. Syst. Evol. Microbiol.">
        <title>The Global Catalogue of Microorganisms (GCM) 10K type strain sequencing project: providing services to taxonomists for standard genome sequencing and annotation.</title>
        <authorList>
            <consortium name="The Broad Institute Genomics Platform"/>
            <consortium name="The Broad Institute Genome Sequencing Center for Infectious Disease"/>
            <person name="Wu L."/>
            <person name="Ma J."/>
        </authorList>
    </citation>
    <scope>NUCLEOTIDE SEQUENCE [LARGE SCALE GENOMIC DNA]</scope>
    <source>
        <strain evidence="7">JCM 10696</strain>
    </source>
</reference>
<dbReference type="InterPro" id="IPR050109">
    <property type="entry name" value="HTH-type_TetR-like_transc_reg"/>
</dbReference>
<dbReference type="PANTHER" id="PTHR30055:SF234">
    <property type="entry name" value="HTH-TYPE TRANSCRIPTIONAL REGULATOR BETI"/>
    <property type="match status" value="1"/>
</dbReference>
<dbReference type="Pfam" id="PF00440">
    <property type="entry name" value="TetR_N"/>
    <property type="match status" value="1"/>
</dbReference>
<keyword evidence="2 4" id="KW-0238">DNA-binding</keyword>
<protein>
    <submittedName>
        <fullName evidence="6">Helix-turn-helix domain-containing protein</fullName>
    </submittedName>
</protein>
<dbReference type="EMBL" id="BAAAHH010000003">
    <property type="protein sequence ID" value="GAA0942475.1"/>
    <property type="molecule type" value="Genomic_DNA"/>
</dbReference>
<evidence type="ECO:0000313" key="6">
    <source>
        <dbReference type="EMBL" id="GAA0942475.1"/>
    </source>
</evidence>
<gene>
    <name evidence="6" type="ORF">GCM10009550_13730</name>
</gene>
<dbReference type="Proteomes" id="UP001500665">
    <property type="component" value="Unassembled WGS sequence"/>
</dbReference>
<comment type="caution">
    <text evidence="6">The sequence shown here is derived from an EMBL/GenBank/DDBJ whole genome shotgun (WGS) entry which is preliminary data.</text>
</comment>
<dbReference type="InterPro" id="IPR001647">
    <property type="entry name" value="HTH_TetR"/>
</dbReference>
<dbReference type="PROSITE" id="PS50977">
    <property type="entry name" value="HTH_TETR_2"/>
    <property type="match status" value="1"/>
</dbReference>
<sequence>MESKPSAKRRADAERSITAIVEAALECLRAEPNVGMAAIARAAQVSRVTLYAHFPTREAVVEAATRHAMTRARATLDTTALDALPADEALAALTRTSWRILDHHLGLFAAVSATLPPETVRDHHERAMEPLRRLLHRGREEGTIRTDQPVEWLVSAYYHLIHAAAAEVRAGRLPAEAAPDALVGTLLPALRPAP</sequence>
<dbReference type="Gene3D" id="1.10.357.10">
    <property type="entry name" value="Tetracycline Repressor, domain 2"/>
    <property type="match status" value="1"/>
</dbReference>
<keyword evidence="1" id="KW-0805">Transcription regulation</keyword>
<dbReference type="SUPFAM" id="SSF46689">
    <property type="entry name" value="Homeodomain-like"/>
    <property type="match status" value="1"/>
</dbReference>
<dbReference type="InterPro" id="IPR009057">
    <property type="entry name" value="Homeodomain-like_sf"/>
</dbReference>
<dbReference type="SUPFAM" id="SSF48498">
    <property type="entry name" value="Tetracyclin repressor-like, C-terminal domain"/>
    <property type="match status" value="1"/>
</dbReference>
<keyword evidence="7" id="KW-1185">Reference proteome</keyword>
<accession>A0ABP4AX28</accession>
<evidence type="ECO:0000259" key="5">
    <source>
        <dbReference type="PROSITE" id="PS50977"/>
    </source>
</evidence>
<evidence type="ECO:0000256" key="1">
    <source>
        <dbReference type="ARBA" id="ARBA00023015"/>
    </source>
</evidence>
<dbReference type="RefSeq" id="WP_344237911.1">
    <property type="nucleotide sequence ID" value="NZ_BAAAHH010000003.1"/>
</dbReference>
<dbReference type="InterPro" id="IPR036271">
    <property type="entry name" value="Tet_transcr_reg_TetR-rel_C_sf"/>
</dbReference>
<name>A0ABP4AX28_9ACTN</name>
<evidence type="ECO:0000256" key="2">
    <source>
        <dbReference type="ARBA" id="ARBA00023125"/>
    </source>
</evidence>
<evidence type="ECO:0000256" key="4">
    <source>
        <dbReference type="PROSITE-ProRule" id="PRU00335"/>
    </source>
</evidence>
<feature type="domain" description="HTH tetR-type" evidence="5">
    <location>
        <begin position="14"/>
        <end position="72"/>
    </location>
</feature>
<feature type="DNA-binding region" description="H-T-H motif" evidence="4">
    <location>
        <begin position="35"/>
        <end position="54"/>
    </location>
</feature>
<organism evidence="6 7">
    <name type="scientific">Actinocorallia libanotica</name>
    <dbReference type="NCBI Taxonomy" id="46162"/>
    <lineage>
        <taxon>Bacteria</taxon>
        <taxon>Bacillati</taxon>
        <taxon>Actinomycetota</taxon>
        <taxon>Actinomycetes</taxon>
        <taxon>Streptosporangiales</taxon>
        <taxon>Thermomonosporaceae</taxon>
        <taxon>Actinocorallia</taxon>
    </lineage>
</organism>